<reference evidence="2" key="1">
    <citation type="submission" date="2017-07" db="EMBL/GenBank/DDBJ databases">
        <title>Taro Niue Genome Assembly and Annotation.</title>
        <authorList>
            <person name="Atibalentja N."/>
            <person name="Keating K."/>
            <person name="Fields C.J."/>
        </authorList>
    </citation>
    <scope>NUCLEOTIDE SEQUENCE</scope>
    <source>
        <strain evidence="2">Niue_2</strain>
        <tissue evidence="2">Leaf</tissue>
    </source>
</reference>
<dbReference type="GO" id="GO:0010089">
    <property type="term" value="P:xylem development"/>
    <property type="evidence" value="ECO:0007669"/>
    <property type="project" value="InterPro"/>
</dbReference>
<dbReference type="OrthoDB" id="779856at2759"/>
<feature type="region of interest" description="Disordered" evidence="1">
    <location>
        <begin position="1"/>
        <end position="26"/>
    </location>
</feature>
<dbReference type="PANTHER" id="PTHR33974:SF2">
    <property type="entry name" value="VASCULAR-RELATED UNKNOWN PROTEIN 1"/>
    <property type="match status" value="1"/>
</dbReference>
<accession>A0A843WNN1</accession>
<proteinExistence type="predicted"/>
<organism evidence="2 3">
    <name type="scientific">Colocasia esculenta</name>
    <name type="common">Wild taro</name>
    <name type="synonym">Arum esculentum</name>
    <dbReference type="NCBI Taxonomy" id="4460"/>
    <lineage>
        <taxon>Eukaryota</taxon>
        <taxon>Viridiplantae</taxon>
        <taxon>Streptophyta</taxon>
        <taxon>Embryophyta</taxon>
        <taxon>Tracheophyta</taxon>
        <taxon>Spermatophyta</taxon>
        <taxon>Magnoliopsida</taxon>
        <taxon>Liliopsida</taxon>
        <taxon>Araceae</taxon>
        <taxon>Aroideae</taxon>
        <taxon>Colocasieae</taxon>
        <taxon>Colocasia</taxon>
    </lineage>
</organism>
<comment type="caution">
    <text evidence="2">The sequence shown here is derived from an EMBL/GenBank/DDBJ whole genome shotgun (WGS) entry which is preliminary data.</text>
</comment>
<gene>
    <name evidence="2" type="ORF">Taro_039917</name>
</gene>
<dbReference type="EMBL" id="NMUH01003784">
    <property type="protein sequence ID" value="MQM07081.1"/>
    <property type="molecule type" value="Genomic_DNA"/>
</dbReference>
<protein>
    <submittedName>
        <fullName evidence="2">Uncharacterized protein</fullName>
    </submittedName>
</protein>
<evidence type="ECO:0000313" key="3">
    <source>
        <dbReference type="Proteomes" id="UP000652761"/>
    </source>
</evidence>
<sequence length="187" mass="20583">MDGSTSSSLSKGSSPGSRDSSSSCQESRWTDYFDYFMESEKGKATSYCSSWDGSDAAEGFSLVSDAASAVLAAGWKPSKTGRVDIPKGCRKLKWRHRTLEDDALEDTASSPVSSPKVGDLIDVNTREKDDSRYLSQGNKIASRNRFEMKGLDLNEMDFVARVNECEELKKKGLCVVPMSMLVDYLNN</sequence>
<name>A0A843WNN1_COLES</name>
<evidence type="ECO:0000256" key="1">
    <source>
        <dbReference type="SAM" id="MobiDB-lite"/>
    </source>
</evidence>
<dbReference type="PANTHER" id="PTHR33974">
    <property type="entry name" value="VASCULAR-RELATED UNKNOWN PROTEIN 1-RELATED"/>
    <property type="match status" value="1"/>
</dbReference>
<dbReference type="AlphaFoldDB" id="A0A843WNN1"/>
<dbReference type="Proteomes" id="UP000652761">
    <property type="component" value="Unassembled WGS sequence"/>
</dbReference>
<keyword evidence="3" id="KW-1185">Reference proteome</keyword>
<dbReference type="InterPro" id="IPR039280">
    <property type="entry name" value="VUP"/>
</dbReference>
<evidence type="ECO:0000313" key="2">
    <source>
        <dbReference type="EMBL" id="MQM07081.1"/>
    </source>
</evidence>